<dbReference type="SUPFAM" id="SSF50341">
    <property type="entry name" value="CheW-like"/>
    <property type="match status" value="1"/>
</dbReference>
<dbReference type="PANTHER" id="PTHR22617:SF23">
    <property type="entry name" value="CHEMOTAXIS PROTEIN CHEW"/>
    <property type="match status" value="1"/>
</dbReference>
<dbReference type="Gene3D" id="2.40.50.180">
    <property type="entry name" value="CheA-289, Domain 4"/>
    <property type="match status" value="1"/>
</dbReference>
<dbReference type="GO" id="GO:0006935">
    <property type="term" value="P:chemotaxis"/>
    <property type="evidence" value="ECO:0007669"/>
    <property type="project" value="InterPro"/>
</dbReference>
<organism evidence="2 3">
    <name type="scientific">Aureimonas jatrophae</name>
    <dbReference type="NCBI Taxonomy" id="1166073"/>
    <lineage>
        <taxon>Bacteria</taxon>
        <taxon>Pseudomonadati</taxon>
        <taxon>Pseudomonadota</taxon>
        <taxon>Alphaproteobacteria</taxon>
        <taxon>Hyphomicrobiales</taxon>
        <taxon>Aurantimonadaceae</taxon>
        <taxon>Aureimonas</taxon>
    </lineage>
</organism>
<dbReference type="Gene3D" id="2.30.30.40">
    <property type="entry name" value="SH3 Domains"/>
    <property type="match status" value="1"/>
</dbReference>
<keyword evidence="3" id="KW-1185">Reference proteome</keyword>
<accession>A0A1H0CTH2</accession>
<dbReference type="AlphaFoldDB" id="A0A1H0CTH2"/>
<evidence type="ECO:0000313" key="3">
    <source>
        <dbReference type="Proteomes" id="UP000198793"/>
    </source>
</evidence>
<dbReference type="InterPro" id="IPR036061">
    <property type="entry name" value="CheW-like_dom_sf"/>
</dbReference>
<sequence length="154" mass="16699">MSQTLRKSVSGGTEMVAFRVGPQEFCVDIRAVREIRGWSPATTLPHAPHYILGVINLRGTVLPVVNLAARLGLPVEPPTPRHVIVVVAAEDQVFGLLVDSVSDILSVTPDLLQSAPDLAQDSAKAFVSSVVAIEDRMIARIMPERMLPERLRTA</sequence>
<evidence type="ECO:0000313" key="2">
    <source>
        <dbReference type="EMBL" id="SDN61210.1"/>
    </source>
</evidence>
<dbReference type="GO" id="GO:0005829">
    <property type="term" value="C:cytosol"/>
    <property type="evidence" value="ECO:0007669"/>
    <property type="project" value="TreeGrafter"/>
</dbReference>
<dbReference type="EMBL" id="FNIT01000001">
    <property type="protein sequence ID" value="SDN61210.1"/>
    <property type="molecule type" value="Genomic_DNA"/>
</dbReference>
<reference evidence="2 3" key="1">
    <citation type="submission" date="2016-10" db="EMBL/GenBank/DDBJ databases">
        <authorList>
            <person name="de Groot N.N."/>
        </authorList>
    </citation>
    <scope>NUCLEOTIDE SEQUENCE [LARGE SCALE GENOMIC DNA]</scope>
    <source>
        <strain evidence="3">L7-484,KACC 16230,DSM 25025</strain>
    </source>
</reference>
<evidence type="ECO:0000259" key="1">
    <source>
        <dbReference type="PROSITE" id="PS50851"/>
    </source>
</evidence>
<dbReference type="RefSeq" id="WP_062015772.1">
    <property type="nucleotide sequence ID" value="NZ_FNIT01000001.1"/>
</dbReference>
<protein>
    <submittedName>
        <fullName evidence="2">Purine-binding chemotaxis protein CheW</fullName>
    </submittedName>
</protein>
<dbReference type="InterPro" id="IPR002545">
    <property type="entry name" value="CheW-lke_dom"/>
</dbReference>
<feature type="domain" description="CheW-like" evidence="1">
    <location>
        <begin position="12"/>
        <end position="152"/>
    </location>
</feature>
<dbReference type="SMART" id="SM00260">
    <property type="entry name" value="CheW"/>
    <property type="match status" value="1"/>
</dbReference>
<dbReference type="GO" id="GO:0007165">
    <property type="term" value="P:signal transduction"/>
    <property type="evidence" value="ECO:0007669"/>
    <property type="project" value="InterPro"/>
</dbReference>
<name>A0A1H0CTH2_9HYPH</name>
<dbReference type="Proteomes" id="UP000198793">
    <property type="component" value="Unassembled WGS sequence"/>
</dbReference>
<gene>
    <name evidence="2" type="ORF">SAMN05192530_101458</name>
</gene>
<dbReference type="OrthoDB" id="9794382at2"/>
<dbReference type="PROSITE" id="PS50851">
    <property type="entry name" value="CHEW"/>
    <property type="match status" value="1"/>
</dbReference>
<dbReference type="InterPro" id="IPR039315">
    <property type="entry name" value="CheW"/>
</dbReference>
<dbReference type="CDD" id="cd00732">
    <property type="entry name" value="CheW"/>
    <property type="match status" value="1"/>
</dbReference>
<dbReference type="Pfam" id="PF01584">
    <property type="entry name" value="CheW"/>
    <property type="match status" value="1"/>
</dbReference>
<dbReference type="STRING" id="1166073.SAMN05192530_101458"/>
<proteinExistence type="predicted"/>
<dbReference type="PANTHER" id="PTHR22617">
    <property type="entry name" value="CHEMOTAXIS SENSOR HISTIDINE KINASE-RELATED"/>
    <property type="match status" value="1"/>
</dbReference>